<evidence type="ECO:0008006" key="3">
    <source>
        <dbReference type="Google" id="ProtNLM"/>
    </source>
</evidence>
<dbReference type="EMBL" id="ML210224">
    <property type="protein sequence ID" value="TFK23161.1"/>
    <property type="molecule type" value="Genomic_DNA"/>
</dbReference>
<sequence>MAAMIVKRPQPHLFSYPRSYMGAKIHQLPAELTIRVLEIALLVAKTSTISTISKTLHEFINDILYRVVVLDSEETIRHFHRTAKANNVDVLSRVKKLVVVWQPEKESLKVNGMIRDIITACSYIHHLEISTLNPNAIPDMSKHHNLADLTTQFLELGAFEGRLSGLHPKLTHLRLAEPPEAGRVLQPGKVLEEFGNPSHLTHLQLSRRTHANEDNDLAFVEDIRTILQLNTYSSLKMLVVSIFNGESWRPEPITESHIWGLLDAVSKIDDRVVLVEGQKGEWGEGWKGYSPCDGMKIKCWSEFSPKTYY</sequence>
<organism evidence="1 2">
    <name type="scientific">Coprinopsis marcescibilis</name>
    <name type="common">Agaric fungus</name>
    <name type="synonym">Psathyrella marcescibilis</name>
    <dbReference type="NCBI Taxonomy" id="230819"/>
    <lineage>
        <taxon>Eukaryota</taxon>
        <taxon>Fungi</taxon>
        <taxon>Dikarya</taxon>
        <taxon>Basidiomycota</taxon>
        <taxon>Agaricomycotina</taxon>
        <taxon>Agaricomycetes</taxon>
        <taxon>Agaricomycetidae</taxon>
        <taxon>Agaricales</taxon>
        <taxon>Agaricineae</taxon>
        <taxon>Psathyrellaceae</taxon>
        <taxon>Coprinopsis</taxon>
    </lineage>
</organism>
<dbReference type="OrthoDB" id="3259136at2759"/>
<dbReference type="AlphaFoldDB" id="A0A5C3KRH4"/>
<protein>
    <recommendedName>
        <fullName evidence="3">F-box domain-containing protein</fullName>
    </recommendedName>
</protein>
<proteinExistence type="predicted"/>
<evidence type="ECO:0000313" key="1">
    <source>
        <dbReference type="EMBL" id="TFK23161.1"/>
    </source>
</evidence>
<reference evidence="1 2" key="1">
    <citation type="journal article" date="2019" name="Nat. Ecol. Evol.">
        <title>Megaphylogeny resolves global patterns of mushroom evolution.</title>
        <authorList>
            <person name="Varga T."/>
            <person name="Krizsan K."/>
            <person name="Foldi C."/>
            <person name="Dima B."/>
            <person name="Sanchez-Garcia M."/>
            <person name="Sanchez-Ramirez S."/>
            <person name="Szollosi G.J."/>
            <person name="Szarkandi J.G."/>
            <person name="Papp V."/>
            <person name="Albert L."/>
            <person name="Andreopoulos W."/>
            <person name="Angelini C."/>
            <person name="Antonin V."/>
            <person name="Barry K.W."/>
            <person name="Bougher N.L."/>
            <person name="Buchanan P."/>
            <person name="Buyck B."/>
            <person name="Bense V."/>
            <person name="Catcheside P."/>
            <person name="Chovatia M."/>
            <person name="Cooper J."/>
            <person name="Damon W."/>
            <person name="Desjardin D."/>
            <person name="Finy P."/>
            <person name="Geml J."/>
            <person name="Haridas S."/>
            <person name="Hughes K."/>
            <person name="Justo A."/>
            <person name="Karasinski D."/>
            <person name="Kautmanova I."/>
            <person name="Kiss B."/>
            <person name="Kocsube S."/>
            <person name="Kotiranta H."/>
            <person name="LaButti K.M."/>
            <person name="Lechner B.E."/>
            <person name="Liimatainen K."/>
            <person name="Lipzen A."/>
            <person name="Lukacs Z."/>
            <person name="Mihaltcheva S."/>
            <person name="Morgado L.N."/>
            <person name="Niskanen T."/>
            <person name="Noordeloos M.E."/>
            <person name="Ohm R.A."/>
            <person name="Ortiz-Santana B."/>
            <person name="Ovrebo C."/>
            <person name="Racz N."/>
            <person name="Riley R."/>
            <person name="Savchenko A."/>
            <person name="Shiryaev A."/>
            <person name="Soop K."/>
            <person name="Spirin V."/>
            <person name="Szebenyi C."/>
            <person name="Tomsovsky M."/>
            <person name="Tulloss R.E."/>
            <person name="Uehling J."/>
            <person name="Grigoriev I.V."/>
            <person name="Vagvolgyi C."/>
            <person name="Papp T."/>
            <person name="Martin F.M."/>
            <person name="Miettinen O."/>
            <person name="Hibbett D.S."/>
            <person name="Nagy L.G."/>
        </authorList>
    </citation>
    <scope>NUCLEOTIDE SEQUENCE [LARGE SCALE GENOMIC DNA]</scope>
    <source>
        <strain evidence="1 2">CBS 121175</strain>
    </source>
</reference>
<dbReference type="Proteomes" id="UP000307440">
    <property type="component" value="Unassembled WGS sequence"/>
</dbReference>
<gene>
    <name evidence="1" type="ORF">FA15DRAFT_670771</name>
</gene>
<keyword evidence="2" id="KW-1185">Reference proteome</keyword>
<name>A0A5C3KRH4_COPMA</name>
<evidence type="ECO:0000313" key="2">
    <source>
        <dbReference type="Proteomes" id="UP000307440"/>
    </source>
</evidence>
<accession>A0A5C3KRH4</accession>